<dbReference type="EMBL" id="GAKP01011031">
    <property type="protein sequence ID" value="JAC47921.1"/>
    <property type="molecule type" value="Transcribed_RNA"/>
</dbReference>
<dbReference type="Gene3D" id="3.40.50.1910">
    <property type="match status" value="1"/>
</dbReference>
<organism evidence="2">
    <name type="scientific">Bactrocera dorsalis</name>
    <name type="common">Oriental fruit fly</name>
    <name type="synonym">Dacus dorsalis</name>
    <dbReference type="NCBI Taxonomy" id="27457"/>
    <lineage>
        <taxon>Eukaryota</taxon>
        <taxon>Metazoa</taxon>
        <taxon>Ecdysozoa</taxon>
        <taxon>Arthropoda</taxon>
        <taxon>Hexapoda</taxon>
        <taxon>Insecta</taxon>
        <taxon>Pterygota</taxon>
        <taxon>Neoptera</taxon>
        <taxon>Endopterygota</taxon>
        <taxon>Diptera</taxon>
        <taxon>Brachycera</taxon>
        <taxon>Muscomorpha</taxon>
        <taxon>Tephritoidea</taxon>
        <taxon>Tephritidae</taxon>
        <taxon>Bactrocera</taxon>
        <taxon>Bactrocera</taxon>
    </lineage>
</organism>
<dbReference type="GO" id="GO:0016192">
    <property type="term" value="P:vesicle-mediated transport"/>
    <property type="evidence" value="ECO:0007669"/>
    <property type="project" value="InterPro"/>
</dbReference>
<dbReference type="InterPro" id="IPR027482">
    <property type="entry name" value="Sec1-like_dom2"/>
</dbReference>
<name>A0A034VX74_BACDO</name>
<reference evidence="2" key="1">
    <citation type="journal article" date="2014" name="BMC Genomics">
        <title>Characterizing the developmental transcriptome of the oriental fruit fly, Bactrocera dorsalis (Diptera: Tephritidae) through comparative genomic analysis with Drosophila melanogaster utilizing modENCODE datasets.</title>
        <authorList>
            <person name="Geib S.M."/>
            <person name="Calla B."/>
            <person name="Hall B."/>
            <person name="Hou S."/>
            <person name="Manoukis N.C."/>
        </authorList>
    </citation>
    <scope>NUCLEOTIDE SEQUENCE</scope>
    <source>
        <strain evidence="2">Punador</strain>
    </source>
</reference>
<dbReference type="InterPro" id="IPR036045">
    <property type="entry name" value="Sec1-like_sf"/>
</dbReference>
<dbReference type="PANTHER" id="PTHR11679">
    <property type="entry name" value="VESICLE PROTEIN SORTING-ASSOCIATED"/>
    <property type="match status" value="1"/>
</dbReference>
<dbReference type="Gene3D" id="1.25.40.850">
    <property type="match status" value="1"/>
</dbReference>
<dbReference type="InterPro" id="IPR043154">
    <property type="entry name" value="Sec-1-like_dom1"/>
</dbReference>
<dbReference type="Gene3D" id="3.90.830.10">
    <property type="entry name" value="Syntaxin Binding Protein 1, Chain A, domain 2"/>
    <property type="match status" value="1"/>
</dbReference>
<evidence type="ECO:0000256" key="1">
    <source>
        <dbReference type="ARBA" id="ARBA00009884"/>
    </source>
</evidence>
<accession>A0A034VX74</accession>
<dbReference type="InterPro" id="IPR001619">
    <property type="entry name" value="Sec1-like"/>
</dbReference>
<dbReference type="AlphaFoldDB" id="A0A034VX74"/>
<dbReference type="OrthoDB" id="10262287at2759"/>
<comment type="similarity">
    <text evidence="1">Belongs to the STXBP/unc-18/SEC1 family.</text>
</comment>
<proteinExistence type="inferred from homology"/>
<dbReference type="PIRSF" id="PIRSF005715">
    <property type="entry name" value="VPS45_Sec1"/>
    <property type="match status" value="1"/>
</dbReference>
<gene>
    <name evidence="2" type="primary">VP33A</name>
</gene>
<dbReference type="InterPro" id="IPR043155">
    <property type="entry name" value="VPS33_dom3b"/>
</dbReference>
<dbReference type="Pfam" id="PF00995">
    <property type="entry name" value="Sec1"/>
    <property type="match status" value="1"/>
</dbReference>
<dbReference type="SUPFAM" id="SSF56815">
    <property type="entry name" value="Sec1/munc18-like (SM) proteins"/>
    <property type="match status" value="1"/>
</dbReference>
<dbReference type="InterPro" id="IPR043127">
    <property type="entry name" value="Sec-1-like_dom3a"/>
</dbReference>
<sequence length="600" mass="68020">MFQYLQSRRVNIQLLQESACKEIVNLLEQIDGSKLLLLDEDILGPIGLIASPSLFSERNIKLLKLKLDAQIPRDASNIIYIVRTHVRIMDIIAEHVKKNLDKNRQFHIFFVPRRSCLCIKHLENLKVYQHFAQVKELEWNFFPLDVDTVSMELPFAFRDVAVDGDPTVLYQAAVGLVQLQRLYGQIPKIYGKGIHSQRIWEHAKQLGAEEKMLNGDKGLIDQIILLDRSIDILSAVATQLTYEGLIDEFFGIKNNQLVLPAELFSSSAEEQNTTQTQFVSGKKTFFMNSGEKLFAELRSKNFNEVGKILARNAREISAQMNTNAQDTSVQDMKRFVDKLPALLAHKQSVAVHTTIAEIIRKKVDTFEFSDDLAAEQEFMMCEDTDKASAYIEDMIAKKSDLENVLRLMSIQCSAASGFKEKVLNYYKRELVQVYGLNVLLKISNLEKAGLLYTQSESRAYAVLRKTLNLTVEDVVEIEPKDISYVHSFYAPLTARIVEQTLKPLGWQTLKSQINNLPGPTFEDFQAQLIGISGRHNSSTPIDGSALNIPRIILVFFVGGCTFAEIAALRFLSQQEDNNVEFIIATTKIINKHSFMKDLIS</sequence>
<dbReference type="Gene3D" id="3.40.50.2060">
    <property type="match status" value="1"/>
</dbReference>
<protein>
    <submittedName>
        <fullName evidence="2">Vacuolar protein sorting-associated protein 33A</fullName>
    </submittedName>
</protein>
<evidence type="ECO:0000313" key="2">
    <source>
        <dbReference type="EMBL" id="JAC47921.1"/>
    </source>
</evidence>